<sequence length="106" mass="12260">MEYSRILKRISFSNRDIEKRVAFSGIIDLSPKWSPRSGIPKWPLRVTPCLPLQDSHPNYKPSEVGKQHYIFVTIQKRNVIKHSSYCCKSLTVGVWCKQPNTQDNGE</sequence>
<proteinExistence type="predicted"/>
<dbReference type="AlphaFoldDB" id="A0A4Y2WIZ6"/>
<organism evidence="1 2">
    <name type="scientific">Araneus ventricosus</name>
    <name type="common">Orbweaver spider</name>
    <name type="synonym">Epeira ventricosa</name>
    <dbReference type="NCBI Taxonomy" id="182803"/>
    <lineage>
        <taxon>Eukaryota</taxon>
        <taxon>Metazoa</taxon>
        <taxon>Ecdysozoa</taxon>
        <taxon>Arthropoda</taxon>
        <taxon>Chelicerata</taxon>
        <taxon>Arachnida</taxon>
        <taxon>Araneae</taxon>
        <taxon>Araneomorphae</taxon>
        <taxon>Entelegynae</taxon>
        <taxon>Araneoidea</taxon>
        <taxon>Araneidae</taxon>
        <taxon>Araneus</taxon>
    </lineage>
</organism>
<protein>
    <submittedName>
        <fullName evidence="1">Uncharacterized protein</fullName>
    </submittedName>
</protein>
<gene>
    <name evidence="1" type="ORF">AVEN_46773_1</name>
</gene>
<evidence type="ECO:0000313" key="2">
    <source>
        <dbReference type="Proteomes" id="UP000499080"/>
    </source>
</evidence>
<keyword evidence="2" id="KW-1185">Reference proteome</keyword>
<name>A0A4Y2WIZ6_ARAVE</name>
<dbReference type="Proteomes" id="UP000499080">
    <property type="component" value="Unassembled WGS sequence"/>
</dbReference>
<accession>A0A4Y2WIZ6</accession>
<dbReference type="EMBL" id="BGPR01061301">
    <property type="protein sequence ID" value="GBO37001.1"/>
    <property type="molecule type" value="Genomic_DNA"/>
</dbReference>
<comment type="caution">
    <text evidence="1">The sequence shown here is derived from an EMBL/GenBank/DDBJ whole genome shotgun (WGS) entry which is preliminary data.</text>
</comment>
<reference evidence="1 2" key="1">
    <citation type="journal article" date="2019" name="Sci. Rep.">
        <title>Orb-weaving spider Araneus ventricosus genome elucidates the spidroin gene catalogue.</title>
        <authorList>
            <person name="Kono N."/>
            <person name="Nakamura H."/>
            <person name="Ohtoshi R."/>
            <person name="Moran D.A.P."/>
            <person name="Shinohara A."/>
            <person name="Yoshida Y."/>
            <person name="Fujiwara M."/>
            <person name="Mori M."/>
            <person name="Tomita M."/>
            <person name="Arakawa K."/>
        </authorList>
    </citation>
    <scope>NUCLEOTIDE SEQUENCE [LARGE SCALE GENOMIC DNA]</scope>
</reference>
<evidence type="ECO:0000313" key="1">
    <source>
        <dbReference type="EMBL" id="GBO37001.1"/>
    </source>
</evidence>